<dbReference type="KEGG" id="tpi:TREPR_1307"/>
<keyword evidence="5" id="KW-1185">Reference proteome</keyword>
<dbReference type="EC" id="4.2.1.2" evidence="4"/>
<keyword evidence="2 4" id="KW-0456">Lyase</keyword>
<dbReference type="NCBIfam" id="NF005310">
    <property type="entry name" value="PRK06842.1"/>
    <property type="match status" value="1"/>
</dbReference>
<gene>
    <name evidence="4" type="primary">fumB</name>
    <name evidence="4" type="ordered locus">TREPR_1307</name>
</gene>
<evidence type="ECO:0000256" key="2">
    <source>
        <dbReference type="ARBA" id="ARBA00023239"/>
    </source>
</evidence>
<dbReference type="Gene3D" id="3.20.130.10">
    <property type="entry name" value="Fe-S hydro-lyase, tartrate dehydratase beta-type, catalytic domain"/>
    <property type="match status" value="1"/>
</dbReference>
<dbReference type="PANTHER" id="PTHR43351:SF2">
    <property type="entry name" value="L(+)-TARTRATE DEHYDRATASE SUBUNIT BETA-RELATED"/>
    <property type="match status" value="1"/>
</dbReference>
<dbReference type="OrthoDB" id="9798978at2"/>
<comment type="similarity">
    <text evidence="1">Belongs to the class-I fumarase family.</text>
</comment>
<dbReference type="eggNOG" id="COG1838">
    <property type="taxonomic scope" value="Bacteria"/>
</dbReference>
<dbReference type="STRING" id="545694.TREPR_1307"/>
<dbReference type="AlphaFoldDB" id="F5YRC8"/>
<name>F5YRC8_TREPZ</name>
<organism evidence="4 5">
    <name type="scientific">Treponema primitia (strain ATCC BAA-887 / DSM 12427 / ZAS-2)</name>
    <dbReference type="NCBI Taxonomy" id="545694"/>
    <lineage>
        <taxon>Bacteria</taxon>
        <taxon>Pseudomonadati</taxon>
        <taxon>Spirochaetota</taxon>
        <taxon>Spirochaetia</taxon>
        <taxon>Spirochaetales</taxon>
        <taxon>Treponemataceae</taxon>
        <taxon>Treponema</taxon>
    </lineage>
</organism>
<reference evidence="5" key="1">
    <citation type="submission" date="2009-12" db="EMBL/GenBank/DDBJ databases">
        <title>Complete sequence of Treponema primitia strain ZAS-2.</title>
        <authorList>
            <person name="Tetu S.G."/>
            <person name="Matson E."/>
            <person name="Ren Q."/>
            <person name="Seshadri R."/>
            <person name="Elbourne L."/>
            <person name="Hassan K.A."/>
            <person name="Durkin A."/>
            <person name="Radune D."/>
            <person name="Mohamoud Y."/>
            <person name="Shay R."/>
            <person name="Jin S."/>
            <person name="Zhang X."/>
            <person name="Lucey K."/>
            <person name="Ballor N.R."/>
            <person name="Ottesen E."/>
            <person name="Rosenthal R."/>
            <person name="Allen A."/>
            <person name="Leadbetter J.R."/>
            <person name="Paulsen I.T."/>
        </authorList>
    </citation>
    <scope>NUCLEOTIDE SEQUENCE [LARGE SCALE GENOMIC DNA]</scope>
    <source>
        <strain evidence="5">ATCC BAA-887 / DSM 12427 / ZAS-2</strain>
    </source>
</reference>
<sequence length="190" mass="20328">MEHRIELPLTREKAAPLAPGDTVYFSGALYTARDAAHKRLVDLLDQGKPLPFPMEDSVIYYVGPTPAAPGDVIGSAGPTTSYRMDAYAPRLLDLGLRGMIGKGKRSAEVVAAMEKAGAVYFGAIGGAGALLAQCIKAAEVIAFDDLGPEAIRRLRVKDFPVVVIIDSKGNNLYQLGREAYLKTLKVPDLV</sequence>
<dbReference type="NCBIfam" id="TIGR00723">
    <property type="entry name" value="ttdB_fumA_fumB"/>
    <property type="match status" value="1"/>
</dbReference>
<evidence type="ECO:0000256" key="1">
    <source>
        <dbReference type="ARBA" id="ARBA00008876"/>
    </source>
</evidence>
<dbReference type="Proteomes" id="UP000009223">
    <property type="component" value="Chromosome"/>
</dbReference>
<dbReference type="Pfam" id="PF05683">
    <property type="entry name" value="Fumerase_C"/>
    <property type="match status" value="1"/>
</dbReference>
<dbReference type="RefSeq" id="WP_015708776.1">
    <property type="nucleotide sequence ID" value="NC_015578.1"/>
</dbReference>
<feature type="domain" description="Fe-S hydro-lyase tartrate dehydratase beta-type catalytic" evidence="3">
    <location>
        <begin position="6"/>
        <end position="174"/>
    </location>
</feature>
<dbReference type="SUPFAM" id="SSF117457">
    <property type="entry name" value="FumA C-terminal domain-like"/>
    <property type="match status" value="1"/>
</dbReference>
<evidence type="ECO:0000259" key="3">
    <source>
        <dbReference type="Pfam" id="PF05683"/>
    </source>
</evidence>
<evidence type="ECO:0000313" key="5">
    <source>
        <dbReference type="Proteomes" id="UP000009223"/>
    </source>
</evidence>
<proteinExistence type="inferred from homology"/>
<dbReference type="InterPro" id="IPR004647">
    <property type="entry name" value="Fe-S_hydro-lyase_TtdB-typ_cat"/>
</dbReference>
<dbReference type="EMBL" id="CP001843">
    <property type="protein sequence ID" value="AEF85903.1"/>
    <property type="molecule type" value="Genomic_DNA"/>
</dbReference>
<dbReference type="PANTHER" id="PTHR43351">
    <property type="entry name" value="L(+)-TARTRATE DEHYDRATASE SUBUNIT BETA"/>
    <property type="match status" value="1"/>
</dbReference>
<dbReference type="InterPro" id="IPR036660">
    <property type="entry name" value="Fe-S_hydroAse_TtdB_cat_sf"/>
</dbReference>
<protein>
    <submittedName>
        <fullName evidence="4">Fumarate hydratase, class I</fullName>
        <ecNumber evidence="4">4.2.1.2</ecNumber>
    </submittedName>
</protein>
<dbReference type="GO" id="GO:0004333">
    <property type="term" value="F:fumarate hydratase activity"/>
    <property type="evidence" value="ECO:0007669"/>
    <property type="project" value="UniProtKB-EC"/>
</dbReference>
<evidence type="ECO:0000313" key="4">
    <source>
        <dbReference type="EMBL" id="AEF85903.1"/>
    </source>
</evidence>
<reference evidence="4 5" key="2">
    <citation type="journal article" date="2011" name="ISME J.">
        <title>RNA-seq reveals cooperative metabolic interactions between two termite-gut spirochete species in co-culture.</title>
        <authorList>
            <person name="Rosenthal A.Z."/>
            <person name="Matson E.G."/>
            <person name="Eldar A."/>
            <person name="Leadbetter J.R."/>
        </authorList>
    </citation>
    <scope>NUCLEOTIDE SEQUENCE [LARGE SCALE GENOMIC DNA]</scope>
    <source>
        <strain evidence="5">ATCC BAA-887 / DSM 12427 / ZAS-2</strain>
    </source>
</reference>
<accession>F5YRC8</accession>
<dbReference type="HOGENOM" id="CLU_098588_2_0_12"/>